<dbReference type="InterPro" id="IPR007554">
    <property type="entry name" value="Glycerophosphate_synth"/>
</dbReference>
<dbReference type="SUPFAM" id="SSF53756">
    <property type="entry name" value="UDP-Glycosyltransferase/glycogen phosphorylase"/>
    <property type="match status" value="1"/>
</dbReference>
<proteinExistence type="inferred from homology"/>
<keyword evidence="4" id="KW-0808">Transferase</keyword>
<dbReference type="Gene3D" id="3.40.50.12580">
    <property type="match status" value="1"/>
</dbReference>
<organism evidence="7 8">
    <name type="scientific">Paenibacillus antibioticophila</name>
    <dbReference type="NCBI Taxonomy" id="1274374"/>
    <lineage>
        <taxon>Bacteria</taxon>
        <taxon>Bacillati</taxon>
        <taxon>Bacillota</taxon>
        <taxon>Bacilli</taxon>
        <taxon>Bacillales</taxon>
        <taxon>Paenibacillaceae</taxon>
        <taxon>Paenibacillus</taxon>
    </lineage>
</organism>
<comment type="similarity">
    <text evidence="2">Belongs to the CDP-glycerol glycerophosphotransferase family.</text>
</comment>
<dbReference type="Pfam" id="PF04464">
    <property type="entry name" value="Glyphos_transf"/>
    <property type="match status" value="1"/>
</dbReference>
<dbReference type="PANTHER" id="PTHR37316:SF3">
    <property type="entry name" value="TEICHOIC ACID GLYCEROL-PHOSPHATE TRANSFERASE"/>
    <property type="match status" value="1"/>
</dbReference>
<name>A0A920CFY7_9BACL</name>
<evidence type="ECO:0000256" key="3">
    <source>
        <dbReference type="ARBA" id="ARBA00022475"/>
    </source>
</evidence>
<accession>A0A920CFY7</accession>
<dbReference type="GO" id="GO:0047355">
    <property type="term" value="F:CDP-glycerol glycerophosphotransferase activity"/>
    <property type="evidence" value="ECO:0007669"/>
    <property type="project" value="InterPro"/>
</dbReference>
<dbReference type="InterPro" id="IPR051612">
    <property type="entry name" value="Teichoic_Acid_Biosynth"/>
</dbReference>
<dbReference type="InterPro" id="IPR043149">
    <property type="entry name" value="TagF_N"/>
</dbReference>
<keyword evidence="5" id="KW-0777">Teichoic acid biosynthesis</keyword>
<dbReference type="RefSeq" id="WP_212937634.1">
    <property type="nucleotide sequence ID" value="NZ_BORR01000001.1"/>
</dbReference>
<evidence type="ECO:0000256" key="5">
    <source>
        <dbReference type="ARBA" id="ARBA00022944"/>
    </source>
</evidence>
<dbReference type="GO" id="GO:0019350">
    <property type="term" value="P:teichoic acid biosynthetic process"/>
    <property type="evidence" value="ECO:0007669"/>
    <property type="project" value="UniProtKB-KW"/>
</dbReference>
<evidence type="ECO:0000256" key="6">
    <source>
        <dbReference type="ARBA" id="ARBA00023136"/>
    </source>
</evidence>
<keyword evidence="3" id="KW-1003">Cell membrane</keyword>
<dbReference type="GO" id="GO:0005886">
    <property type="term" value="C:plasma membrane"/>
    <property type="evidence" value="ECO:0007669"/>
    <property type="project" value="UniProtKB-SubCell"/>
</dbReference>
<comment type="caution">
    <text evidence="7">The sequence shown here is derived from an EMBL/GenBank/DDBJ whole genome shotgun (WGS) entry which is preliminary data.</text>
</comment>
<dbReference type="Gene3D" id="3.40.50.11820">
    <property type="match status" value="1"/>
</dbReference>
<reference evidence="7 8" key="1">
    <citation type="submission" date="2021-03" db="EMBL/GenBank/DDBJ databases">
        <title>Antimicrobial resistance genes in bacteria isolated from Japanese honey, and their potential for conferring macrolide and lincosamide resistance in the American foulbrood pathogen Paenibacillus larvae.</title>
        <authorList>
            <person name="Okamoto M."/>
            <person name="Kumagai M."/>
            <person name="Kanamori H."/>
            <person name="Takamatsu D."/>
        </authorList>
    </citation>
    <scope>NUCLEOTIDE SEQUENCE [LARGE SCALE GENOMIC DNA]</scope>
    <source>
        <strain evidence="7 8">J41TS12</strain>
    </source>
</reference>
<dbReference type="PANTHER" id="PTHR37316">
    <property type="entry name" value="TEICHOIC ACID GLYCEROL-PHOSPHATE PRIMASE"/>
    <property type="match status" value="1"/>
</dbReference>
<protein>
    <submittedName>
        <fullName evidence="7">Teichoic acid biosynthesis protein F</fullName>
    </submittedName>
</protein>
<dbReference type="Proteomes" id="UP000681162">
    <property type="component" value="Unassembled WGS sequence"/>
</dbReference>
<evidence type="ECO:0000256" key="4">
    <source>
        <dbReference type="ARBA" id="ARBA00022679"/>
    </source>
</evidence>
<gene>
    <name evidence="7" type="ORF">J41TS12_00180</name>
</gene>
<evidence type="ECO:0000313" key="7">
    <source>
        <dbReference type="EMBL" id="GIO35157.1"/>
    </source>
</evidence>
<evidence type="ECO:0000256" key="2">
    <source>
        <dbReference type="ARBA" id="ARBA00010488"/>
    </source>
</evidence>
<comment type="subcellular location">
    <subcellularLocation>
        <location evidence="1">Cell membrane</location>
        <topology evidence="1">Peripheral membrane protein</topology>
    </subcellularLocation>
</comment>
<evidence type="ECO:0000313" key="8">
    <source>
        <dbReference type="Proteomes" id="UP000681162"/>
    </source>
</evidence>
<dbReference type="InterPro" id="IPR043148">
    <property type="entry name" value="TagF_C"/>
</dbReference>
<keyword evidence="6" id="KW-0472">Membrane</keyword>
<keyword evidence="8" id="KW-1185">Reference proteome</keyword>
<dbReference type="EMBL" id="BORR01000001">
    <property type="protein sequence ID" value="GIO35157.1"/>
    <property type="molecule type" value="Genomic_DNA"/>
</dbReference>
<dbReference type="AlphaFoldDB" id="A0A920CFY7"/>
<sequence>MMKLVRLIGSLILLPLYWFSYFVPRNPKLWVFGSWFGKRYSDSSRYVYEYVNKHEKDIRAIWLTRDPNITKHLRSQGYEAYHVSSLKGYWYTCRAGAALFTVNITDINTLGASKLLKFQLWHGIPLKKVVYDDVYHLPEQHGSFIRQKLLKLKKLLLPFKDVYGKWDLVASTSPAVSTIFRSAFRLSEEYIPITGSPRGDIILDSSTSKPSIIQDILTDGEGGITKRIAYFPTHRIHTEELSRFINSLETSGVPEFLEDQQAVLYIKLHYYNLEQHNHAIRPKRIVLLQEHEVPDINYLLPWIDILITDYSSVFYDYLLLKRPIIFTPYDLSEYLTHDRELYGNYEQLTPGPKCGTWEEVLTELTKLFSGQDIFFQQRKAMLEQYHTYSDTQNSKRVTQKLRSLLK</sequence>
<evidence type="ECO:0000256" key="1">
    <source>
        <dbReference type="ARBA" id="ARBA00004202"/>
    </source>
</evidence>